<dbReference type="EMBL" id="GBRH01193687">
    <property type="protein sequence ID" value="JAE04209.1"/>
    <property type="molecule type" value="Transcribed_RNA"/>
</dbReference>
<accession>A0A0A9EZ16</accession>
<proteinExistence type="predicted"/>
<reference evidence="1" key="2">
    <citation type="journal article" date="2015" name="Data Brief">
        <title>Shoot transcriptome of the giant reed, Arundo donax.</title>
        <authorList>
            <person name="Barrero R.A."/>
            <person name="Guerrero F.D."/>
            <person name="Moolhuijzen P."/>
            <person name="Goolsby J.A."/>
            <person name="Tidwell J."/>
            <person name="Bellgard S.E."/>
            <person name="Bellgard M.I."/>
        </authorList>
    </citation>
    <scope>NUCLEOTIDE SEQUENCE</scope>
    <source>
        <tissue evidence="1">Shoot tissue taken approximately 20 cm above the soil surface</tissue>
    </source>
</reference>
<evidence type="ECO:0000313" key="1">
    <source>
        <dbReference type="EMBL" id="JAE04209.1"/>
    </source>
</evidence>
<organism evidence="1">
    <name type="scientific">Arundo donax</name>
    <name type="common">Giant reed</name>
    <name type="synonym">Donax arundinaceus</name>
    <dbReference type="NCBI Taxonomy" id="35708"/>
    <lineage>
        <taxon>Eukaryota</taxon>
        <taxon>Viridiplantae</taxon>
        <taxon>Streptophyta</taxon>
        <taxon>Embryophyta</taxon>
        <taxon>Tracheophyta</taxon>
        <taxon>Spermatophyta</taxon>
        <taxon>Magnoliopsida</taxon>
        <taxon>Liliopsida</taxon>
        <taxon>Poales</taxon>
        <taxon>Poaceae</taxon>
        <taxon>PACMAD clade</taxon>
        <taxon>Arundinoideae</taxon>
        <taxon>Arundineae</taxon>
        <taxon>Arundo</taxon>
    </lineage>
</organism>
<protein>
    <submittedName>
        <fullName evidence="1">Uncharacterized protein</fullName>
    </submittedName>
</protein>
<reference evidence="1" key="1">
    <citation type="submission" date="2014-09" db="EMBL/GenBank/DDBJ databases">
        <authorList>
            <person name="Magalhaes I.L.F."/>
            <person name="Oliveira U."/>
            <person name="Santos F.R."/>
            <person name="Vidigal T.H.D.A."/>
            <person name="Brescovit A.D."/>
            <person name="Santos A.J."/>
        </authorList>
    </citation>
    <scope>NUCLEOTIDE SEQUENCE</scope>
    <source>
        <tissue evidence="1">Shoot tissue taken approximately 20 cm above the soil surface</tissue>
    </source>
</reference>
<name>A0A0A9EZ16_ARUDO</name>
<dbReference type="AlphaFoldDB" id="A0A0A9EZ16"/>
<sequence>MPNISPCFLCQKAEFSLKFYFCFLFSCTVLEKKTPTLVPCLCSIFTALCCFCCYETCECCLDCLCCCCN</sequence>